<gene>
    <name evidence="11" type="ORF">DXC51_10090</name>
</gene>
<feature type="transmembrane region" description="Helical" evidence="9">
    <location>
        <begin position="238"/>
        <end position="268"/>
    </location>
</feature>
<dbReference type="SMART" id="SM00387">
    <property type="entry name" value="HATPase_c"/>
    <property type="match status" value="1"/>
</dbReference>
<feature type="transmembrane region" description="Helical" evidence="9">
    <location>
        <begin position="122"/>
        <end position="143"/>
    </location>
</feature>
<evidence type="ECO:0000256" key="3">
    <source>
        <dbReference type="ARBA" id="ARBA00022553"/>
    </source>
</evidence>
<dbReference type="InterPro" id="IPR004358">
    <property type="entry name" value="Sig_transdc_His_kin-like_C"/>
</dbReference>
<keyword evidence="7" id="KW-0067">ATP-binding</keyword>
<dbReference type="GO" id="GO:0000160">
    <property type="term" value="P:phosphorelay signal transduction system"/>
    <property type="evidence" value="ECO:0007669"/>
    <property type="project" value="UniProtKB-KW"/>
</dbReference>
<reference evidence="11" key="1">
    <citation type="submission" date="2018-08" db="EMBL/GenBank/DDBJ databases">
        <title>A genome reference for cultivated species of the human gut microbiota.</title>
        <authorList>
            <person name="Zou Y."/>
            <person name="Xue W."/>
            <person name="Luo G."/>
        </authorList>
    </citation>
    <scope>NUCLEOTIDE SEQUENCE [LARGE SCALE GENOMIC DNA]</scope>
    <source>
        <strain evidence="11">TF05-5AC</strain>
    </source>
</reference>
<keyword evidence="5" id="KW-0547">Nucleotide-binding</keyword>
<keyword evidence="9" id="KW-0472">Membrane</keyword>
<sequence length="521" mass="61179">MRGGFIMFYALFILLFIIFFMLYQHHREQHTISFTLVLVSYFFAIIGMMIYFSRDAYYYNVIKNYFYLPDPLWRKLFFLPISRFNVIRIMNVASLSIVLASVYFALSFHTPFTPRTIKLTKIGIWIYLMLQLLIYDPSVNIRLYYLLYPSVMGSQQFYDAEKVIYLITRSGNNLLMLFSVIILFVSFYHSPRIQLIRYNFLLMAVCFFTLSIFYFTFISRTPSFLLRISKLADSYYFWYINLGSNVIFYNVFPFVLIIFLLLICYSLYRLSHISHQIDVESFEISKQIDATETTSKVFCHYIKNELLAIQSELELLPAMECPEQSVQETIHRCEKLYSRIDEIHKSTKTDELHLIDIDLKELLERVLEAFKEEACHIKICCNFPDYPVIALADPVYLEQAIHNIVGNAIDAMMEKSSRDGEADSRLLTLNLRYTDDWIHLEIQDTGTGISQNNIKKIFTPFFSSKSTSRHWGIGLSLTYRIIQAHEGKIEVHSVLGKGTSFQILLPKITQIFNEKRSFHGK</sequence>
<feature type="transmembrane region" description="Helical" evidence="9">
    <location>
        <begin position="86"/>
        <end position="110"/>
    </location>
</feature>
<dbReference type="Proteomes" id="UP000260812">
    <property type="component" value="Unassembled WGS sequence"/>
</dbReference>
<dbReference type="InterPro" id="IPR036890">
    <property type="entry name" value="HATPase_C_sf"/>
</dbReference>
<feature type="transmembrane region" description="Helical" evidence="9">
    <location>
        <begin position="32"/>
        <end position="52"/>
    </location>
</feature>
<dbReference type="PRINTS" id="PR00344">
    <property type="entry name" value="BCTRLSENSOR"/>
</dbReference>
<proteinExistence type="predicted"/>
<dbReference type="PROSITE" id="PS50109">
    <property type="entry name" value="HIS_KIN"/>
    <property type="match status" value="1"/>
</dbReference>
<dbReference type="GO" id="GO:0004673">
    <property type="term" value="F:protein histidine kinase activity"/>
    <property type="evidence" value="ECO:0007669"/>
    <property type="project" value="UniProtKB-EC"/>
</dbReference>
<feature type="transmembrane region" description="Helical" evidence="9">
    <location>
        <begin position="200"/>
        <end position="218"/>
    </location>
</feature>
<dbReference type="EMBL" id="QVLV01000006">
    <property type="protein sequence ID" value="RGE60894.1"/>
    <property type="molecule type" value="Genomic_DNA"/>
</dbReference>
<dbReference type="Pfam" id="PF02518">
    <property type="entry name" value="HATPase_c"/>
    <property type="match status" value="1"/>
</dbReference>
<keyword evidence="9" id="KW-0812">Transmembrane</keyword>
<evidence type="ECO:0000256" key="8">
    <source>
        <dbReference type="ARBA" id="ARBA00023012"/>
    </source>
</evidence>
<evidence type="ECO:0000256" key="2">
    <source>
        <dbReference type="ARBA" id="ARBA00012438"/>
    </source>
</evidence>
<evidence type="ECO:0000259" key="10">
    <source>
        <dbReference type="PROSITE" id="PS50109"/>
    </source>
</evidence>
<protein>
    <recommendedName>
        <fullName evidence="2">histidine kinase</fullName>
        <ecNumber evidence="2">2.7.13.3</ecNumber>
    </recommendedName>
</protein>
<dbReference type="SUPFAM" id="SSF55874">
    <property type="entry name" value="ATPase domain of HSP90 chaperone/DNA topoisomerase II/histidine kinase"/>
    <property type="match status" value="1"/>
</dbReference>
<feature type="domain" description="Histidine kinase" evidence="10">
    <location>
        <begin position="297"/>
        <end position="509"/>
    </location>
</feature>
<feature type="transmembrane region" description="Helical" evidence="9">
    <location>
        <begin position="163"/>
        <end position="188"/>
    </location>
</feature>
<organism evidence="11 12">
    <name type="scientific">Eisenbergiella massiliensis</name>
    <dbReference type="NCBI Taxonomy" id="1720294"/>
    <lineage>
        <taxon>Bacteria</taxon>
        <taxon>Bacillati</taxon>
        <taxon>Bacillota</taxon>
        <taxon>Clostridia</taxon>
        <taxon>Lachnospirales</taxon>
        <taxon>Lachnospiraceae</taxon>
        <taxon>Eisenbergiella</taxon>
    </lineage>
</organism>
<dbReference type="PANTHER" id="PTHR43065:SF10">
    <property type="entry name" value="PEROXIDE STRESS-ACTIVATED HISTIDINE KINASE MAK3"/>
    <property type="match status" value="1"/>
</dbReference>
<evidence type="ECO:0000313" key="12">
    <source>
        <dbReference type="Proteomes" id="UP000260812"/>
    </source>
</evidence>
<evidence type="ECO:0000313" key="11">
    <source>
        <dbReference type="EMBL" id="RGE60894.1"/>
    </source>
</evidence>
<keyword evidence="4" id="KW-0808">Transferase</keyword>
<keyword evidence="9" id="KW-1133">Transmembrane helix</keyword>
<dbReference type="EC" id="2.7.13.3" evidence="2"/>
<dbReference type="InterPro" id="IPR005467">
    <property type="entry name" value="His_kinase_dom"/>
</dbReference>
<name>A0A3E3I5M1_9FIRM</name>
<keyword evidence="8" id="KW-0902">Two-component regulatory system</keyword>
<dbReference type="GO" id="GO:0005524">
    <property type="term" value="F:ATP binding"/>
    <property type="evidence" value="ECO:0007669"/>
    <property type="project" value="UniProtKB-KW"/>
</dbReference>
<feature type="transmembrane region" description="Helical" evidence="9">
    <location>
        <begin position="6"/>
        <end position="23"/>
    </location>
</feature>
<evidence type="ECO:0000256" key="4">
    <source>
        <dbReference type="ARBA" id="ARBA00022679"/>
    </source>
</evidence>
<evidence type="ECO:0000256" key="9">
    <source>
        <dbReference type="SAM" id="Phobius"/>
    </source>
</evidence>
<comment type="caution">
    <text evidence="11">The sequence shown here is derived from an EMBL/GenBank/DDBJ whole genome shotgun (WGS) entry which is preliminary data.</text>
</comment>
<keyword evidence="6" id="KW-0418">Kinase</keyword>
<evidence type="ECO:0000256" key="7">
    <source>
        <dbReference type="ARBA" id="ARBA00022840"/>
    </source>
</evidence>
<evidence type="ECO:0000256" key="5">
    <source>
        <dbReference type="ARBA" id="ARBA00022741"/>
    </source>
</evidence>
<evidence type="ECO:0000256" key="1">
    <source>
        <dbReference type="ARBA" id="ARBA00000085"/>
    </source>
</evidence>
<dbReference type="InterPro" id="IPR003594">
    <property type="entry name" value="HATPase_dom"/>
</dbReference>
<comment type="catalytic activity">
    <reaction evidence="1">
        <text>ATP + protein L-histidine = ADP + protein N-phospho-L-histidine.</text>
        <dbReference type="EC" id="2.7.13.3"/>
    </reaction>
</comment>
<accession>A0A3E3I5M1</accession>
<keyword evidence="3" id="KW-0597">Phosphoprotein</keyword>
<evidence type="ECO:0000256" key="6">
    <source>
        <dbReference type="ARBA" id="ARBA00022777"/>
    </source>
</evidence>
<dbReference type="AlphaFoldDB" id="A0A3E3I5M1"/>
<dbReference type="Gene3D" id="3.30.565.10">
    <property type="entry name" value="Histidine kinase-like ATPase, C-terminal domain"/>
    <property type="match status" value="1"/>
</dbReference>
<dbReference type="PANTHER" id="PTHR43065">
    <property type="entry name" value="SENSOR HISTIDINE KINASE"/>
    <property type="match status" value="1"/>
</dbReference>
<keyword evidence="12" id="KW-1185">Reference proteome</keyword>